<protein>
    <submittedName>
        <fullName evidence="1">Uncharacterized protein</fullName>
    </submittedName>
</protein>
<gene>
    <name evidence="1" type="ORF">SAMN05660235_01592</name>
</gene>
<accession>A0A1G7L306</accession>
<dbReference type="EMBL" id="FNBU01000010">
    <property type="protein sequence ID" value="SDF43399.1"/>
    <property type="molecule type" value="Genomic_DNA"/>
</dbReference>
<proteinExistence type="predicted"/>
<dbReference type="STRING" id="1123285.SAMN05660235_01592"/>
<dbReference type="Proteomes" id="UP000243333">
    <property type="component" value="Unassembled WGS sequence"/>
</dbReference>
<reference evidence="2" key="1">
    <citation type="submission" date="2016-10" db="EMBL/GenBank/DDBJ databases">
        <authorList>
            <person name="Varghese N."/>
            <person name="Submissions S."/>
        </authorList>
    </citation>
    <scope>NUCLEOTIDE SEQUENCE [LARGE SCALE GENOMIC DNA]</scope>
    <source>
        <strain evidence="2">DSM 23256</strain>
    </source>
</reference>
<name>A0A1G7L306_9FIRM</name>
<keyword evidence="2" id="KW-1185">Reference proteome</keyword>
<dbReference type="AlphaFoldDB" id="A0A1G7L306"/>
<dbReference type="OrthoDB" id="1684123at2"/>
<organism evidence="1 2">
    <name type="scientific">Sporolituus thermophilus DSM 23256</name>
    <dbReference type="NCBI Taxonomy" id="1123285"/>
    <lineage>
        <taxon>Bacteria</taxon>
        <taxon>Bacillati</taxon>
        <taxon>Bacillota</taxon>
        <taxon>Negativicutes</taxon>
        <taxon>Selenomonadales</taxon>
        <taxon>Sporomusaceae</taxon>
        <taxon>Sporolituus</taxon>
    </lineage>
</organism>
<evidence type="ECO:0000313" key="1">
    <source>
        <dbReference type="EMBL" id="SDF43399.1"/>
    </source>
</evidence>
<dbReference type="RefSeq" id="WP_093689726.1">
    <property type="nucleotide sequence ID" value="NZ_FNBU01000010.1"/>
</dbReference>
<sequence>MALPADVHDIVEVFLIQNLAALGSPTVALIFPADPLLIQTVVINSFDRLTLPSDYQEILDIIVLYRL</sequence>
<evidence type="ECO:0000313" key="2">
    <source>
        <dbReference type="Proteomes" id="UP000243333"/>
    </source>
</evidence>